<dbReference type="Proteomes" id="UP000078225">
    <property type="component" value="Unassembled WGS sequence"/>
</dbReference>
<dbReference type="GO" id="GO:0008270">
    <property type="term" value="F:zinc ion binding"/>
    <property type="evidence" value="ECO:0007669"/>
    <property type="project" value="InterPro"/>
</dbReference>
<evidence type="ECO:0008006" key="3">
    <source>
        <dbReference type="Google" id="ProtNLM"/>
    </source>
</evidence>
<dbReference type="EMBL" id="LYRP01000043">
    <property type="protein sequence ID" value="OAT75829.1"/>
    <property type="molecule type" value="Genomic_DNA"/>
</dbReference>
<dbReference type="AlphaFoldDB" id="A0A1B7L0C3"/>
<dbReference type="InterPro" id="IPR013785">
    <property type="entry name" value="Aldolase_TIM"/>
</dbReference>
<dbReference type="Pfam" id="PF01116">
    <property type="entry name" value="F_bP_aldolase"/>
    <property type="match status" value="1"/>
</dbReference>
<gene>
    <name evidence="1" type="ORF">A9B99_13540</name>
</gene>
<dbReference type="GO" id="GO:0016832">
    <property type="term" value="F:aldehyde-lyase activity"/>
    <property type="evidence" value="ECO:0007669"/>
    <property type="project" value="InterPro"/>
</dbReference>
<comment type="caution">
    <text evidence="1">The sequence shown here is derived from an EMBL/GenBank/DDBJ whole genome shotgun (WGS) entry which is preliminary data.</text>
</comment>
<reference evidence="2" key="1">
    <citation type="submission" date="2016-05" db="EMBL/GenBank/DDBJ databases">
        <authorList>
            <person name="Behera P."/>
            <person name="Vaishampayan P."/>
            <person name="Singh N."/>
            <person name="Raina V."/>
            <person name="Suar M."/>
            <person name="Pattnaik A."/>
            <person name="Rastogi G."/>
        </authorList>
    </citation>
    <scope>NUCLEOTIDE SEQUENCE [LARGE SCALE GENOMIC DNA]</scope>
    <source>
        <strain evidence="2">MP23</strain>
    </source>
</reference>
<protein>
    <recommendedName>
        <fullName evidence="3">Amidohydrolase-related domain-containing protein</fullName>
    </recommendedName>
</protein>
<dbReference type="GO" id="GO:0005975">
    <property type="term" value="P:carbohydrate metabolic process"/>
    <property type="evidence" value="ECO:0007669"/>
    <property type="project" value="InterPro"/>
</dbReference>
<organism evidence="1 2">
    <name type="scientific">Mangrovibacter phragmitis</name>
    <dbReference type="NCBI Taxonomy" id="1691903"/>
    <lineage>
        <taxon>Bacteria</taxon>
        <taxon>Pseudomonadati</taxon>
        <taxon>Pseudomonadota</taxon>
        <taxon>Gammaproteobacteria</taxon>
        <taxon>Enterobacterales</taxon>
        <taxon>Enterobacteriaceae</taxon>
        <taxon>Mangrovibacter</taxon>
    </lineage>
</organism>
<evidence type="ECO:0000313" key="1">
    <source>
        <dbReference type="EMBL" id="OAT75829.1"/>
    </source>
</evidence>
<name>A0A1B7L0C3_9ENTR</name>
<accession>A0A1B7L0C3</accession>
<dbReference type="Gene3D" id="3.20.20.70">
    <property type="entry name" value="Aldolase class I"/>
    <property type="match status" value="1"/>
</dbReference>
<evidence type="ECO:0000313" key="2">
    <source>
        <dbReference type="Proteomes" id="UP000078225"/>
    </source>
</evidence>
<keyword evidence="2" id="KW-1185">Reference proteome</keyword>
<sequence length="117" mass="13678">MTEKLHSPVILEAHPYEYEFTGDDIIYYLREFAIKTTVPVVIHLGFGQILEQVMRTIRTGYTSVMIGASALPFEENLERHSKRYIKRLSDILQQPKAKRGYLLVTPFLIWRKRSPPN</sequence>
<dbReference type="STRING" id="1691903.A9B99_13540"/>
<dbReference type="SUPFAM" id="SSF51569">
    <property type="entry name" value="Aldolase"/>
    <property type="match status" value="1"/>
</dbReference>
<dbReference type="InterPro" id="IPR000771">
    <property type="entry name" value="FBA_II"/>
</dbReference>
<proteinExistence type="predicted"/>